<dbReference type="PANTHER" id="PTHR13347:SF1">
    <property type="entry name" value="HEAT REPEAT-CONTAINING PROTEIN 3"/>
    <property type="match status" value="1"/>
</dbReference>
<evidence type="ECO:0000256" key="2">
    <source>
        <dbReference type="PROSITE-ProRule" id="PRU00259"/>
    </source>
</evidence>
<gene>
    <name evidence="5" type="ORF">WOLCODRAFT_113499</name>
</gene>
<dbReference type="STRING" id="742152.A0A2H3IX28"/>
<evidence type="ECO:0000259" key="4">
    <source>
        <dbReference type="Pfam" id="PF25567"/>
    </source>
</evidence>
<evidence type="ECO:0000256" key="3">
    <source>
        <dbReference type="SAM" id="MobiDB-lite"/>
    </source>
</evidence>
<feature type="compositionally biased region" description="Basic residues" evidence="3">
    <location>
        <begin position="1"/>
        <end position="15"/>
    </location>
</feature>
<dbReference type="Pfam" id="PF25567">
    <property type="entry name" value="TPR_SYO1"/>
    <property type="match status" value="1"/>
</dbReference>
<dbReference type="InterPro" id="IPR016024">
    <property type="entry name" value="ARM-type_fold"/>
</dbReference>
<dbReference type="GO" id="GO:0006606">
    <property type="term" value="P:protein import into nucleus"/>
    <property type="evidence" value="ECO:0007669"/>
    <property type="project" value="TreeGrafter"/>
</dbReference>
<dbReference type="OMA" id="ENELHAD"/>
<evidence type="ECO:0000256" key="1">
    <source>
        <dbReference type="ARBA" id="ARBA00049983"/>
    </source>
</evidence>
<dbReference type="InterPro" id="IPR000225">
    <property type="entry name" value="Armadillo"/>
</dbReference>
<reference evidence="5 6" key="1">
    <citation type="journal article" date="2012" name="Science">
        <title>The Paleozoic origin of enzymatic lignin decomposition reconstructed from 31 fungal genomes.</title>
        <authorList>
            <person name="Floudas D."/>
            <person name="Binder M."/>
            <person name="Riley R."/>
            <person name="Barry K."/>
            <person name="Blanchette R.A."/>
            <person name="Henrissat B."/>
            <person name="Martinez A.T."/>
            <person name="Otillar R."/>
            <person name="Spatafora J.W."/>
            <person name="Yadav J.S."/>
            <person name="Aerts A."/>
            <person name="Benoit I."/>
            <person name="Boyd A."/>
            <person name="Carlson A."/>
            <person name="Copeland A."/>
            <person name="Coutinho P.M."/>
            <person name="de Vries R.P."/>
            <person name="Ferreira P."/>
            <person name="Findley K."/>
            <person name="Foster B."/>
            <person name="Gaskell J."/>
            <person name="Glotzer D."/>
            <person name="Gorecki P."/>
            <person name="Heitman J."/>
            <person name="Hesse C."/>
            <person name="Hori C."/>
            <person name="Igarashi K."/>
            <person name="Jurgens J.A."/>
            <person name="Kallen N."/>
            <person name="Kersten P."/>
            <person name="Kohler A."/>
            <person name="Kuees U."/>
            <person name="Kumar T.K.A."/>
            <person name="Kuo A."/>
            <person name="LaButti K."/>
            <person name="Larrondo L.F."/>
            <person name="Lindquist E."/>
            <person name="Ling A."/>
            <person name="Lombard V."/>
            <person name="Lucas S."/>
            <person name="Lundell T."/>
            <person name="Martin R."/>
            <person name="McLaughlin D.J."/>
            <person name="Morgenstern I."/>
            <person name="Morin E."/>
            <person name="Murat C."/>
            <person name="Nagy L.G."/>
            <person name="Nolan M."/>
            <person name="Ohm R.A."/>
            <person name="Patyshakuliyeva A."/>
            <person name="Rokas A."/>
            <person name="Ruiz-Duenas F.J."/>
            <person name="Sabat G."/>
            <person name="Salamov A."/>
            <person name="Samejima M."/>
            <person name="Schmutz J."/>
            <person name="Slot J.C."/>
            <person name="St John F."/>
            <person name="Stenlid J."/>
            <person name="Sun H."/>
            <person name="Sun S."/>
            <person name="Syed K."/>
            <person name="Tsang A."/>
            <person name="Wiebenga A."/>
            <person name="Young D."/>
            <person name="Pisabarro A."/>
            <person name="Eastwood D.C."/>
            <person name="Martin F."/>
            <person name="Cullen D."/>
            <person name="Grigoriev I.V."/>
            <person name="Hibbett D.S."/>
        </authorList>
    </citation>
    <scope>NUCLEOTIDE SEQUENCE [LARGE SCALE GENOMIC DNA]</scope>
    <source>
        <strain evidence="5 6">MD-104</strain>
    </source>
</reference>
<protein>
    <submittedName>
        <fullName evidence="5">ARM repeat-containing protein</fullName>
    </submittedName>
</protein>
<dbReference type="CDD" id="cd13394">
    <property type="entry name" value="Syo1_like"/>
    <property type="match status" value="1"/>
</dbReference>
<proteinExistence type="inferred from homology"/>
<feature type="compositionally biased region" description="Acidic residues" evidence="3">
    <location>
        <begin position="379"/>
        <end position="398"/>
    </location>
</feature>
<dbReference type="Proteomes" id="UP000218811">
    <property type="component" value="Unassembled WGS sequence"/>
</dbReference>
<dbReference type="InterPro" id="IPR011989">
    <property type="entry name" value="ARM-like"/>
</dbReference>
<dbReference type="Pfam" id="PF00514">
    <property type="entry name" value="Arm"/>
    <property type="match status" value="1"/>
</dbReference>
<dbReference type="GO" id="GO:0042273">
    <property type="term" value="P:ribosomal large subunit biogenesis"/>
    <property type="evidence" value="ECO:0007669"/>
    <property type="project" value="TreeGrafter"/>
</dbReference>
<dbReference type="OrthoDB" id="288703at2759"/>
<dbReference type="GO" id="GO:0051082">
    <property type="term" value="F:unfolded protein binding"/>
    <property type="evidence" value="ECO:0007669"/>
    <property type="project" value="TreeGrafter"/>
</dbReference>
<organism evidence="5 6">
    <name type="scientific">Wolfiporia cocos (strain MD-104)</name>
    <name type="common">Brown rot fungus</name>
    <dbReference type="NCBI Taxonomy" id="742152"/>
    <lineage>
        <taxon>Eukaryota</taxon>
        <taxon>Fungi</taxon>
        <taxon>Dikarya</taxon>
        <taxon>Basidiomycota</taxon>
        <taxon>Agaricomycotina</taxon>
        <taxon>Agaricomycetes</taxon>
        <taxon>Polyporales</taxon>
        <taxon>Phaeolaceae</taxon>
        <taxon>Wolfiporia</taxon>
    </lineage>
</organism>
<sequence length="685" mass="74921">MGKSQKKRQMRRHNPMRVPDSHLPKGLESASATSSKKEAILPIIQKMESVDPLERKWSCVAVSNLIQNDPSTRRLLQGKNVVGALITRLSDSEEEVVIEAAGALRNLCIDGGFDICAEMYNKGILSPLKTFIPKISTALSQFLESSKTAPENAQKVVYEFADNVITILWCLSETSNKAMNAINQISLIPFLMSFLASRDKLPVSTVTSAAQCLYVLTDENFPAIDELRSNAAYTACLLSVLQSDEPTQNANGKGKALDERTLAFRVLCCGVMRNISPVPPPSIAATVDVDRDIVLPNLEPVLSLVSLPETSQLVQELIMREDAVPQMEKLSLKHTPKSDHKSPSELELERLEARLRTVQLALEVLTGVCATLPDPEVPAQEEEEEEGAEDENEADDEAMENDVDDDMTLDEITPAKQTSPSNPSFLQTLVAPLLALIQPTALSFPPTAAPSPHPPTTSALSAIHIGALECLNNIFLSLRLRSTSTSPQLDADSGKKIWDEVWRALGTVGTDVEQPGQERRREMWEVGVGVLWGVAAVWRGALPPDEERVQVLAQLCSAASDSGVKVKCIGTLECLAQYPQAIAANQVIARYLLSLLPPAAAGPTPTEPMLQAASALIDIYSDETLPYDINFREGRFLDALVASIEGVRKAVRGIDRKRERELRVRGEEVRDNLVAFIQYRRGLGV</sequence>
<evidence type="ECO:0000313" key="6">
    <source>
        <dbReference type="Proteomes" id="UP000218811"/>
    </source>
</evidence>
<feature type="repeat" description="ARM" evidence="2">
    <location>
        <begin position="80"/>
        <end position="107"/>
    </location>
</feature>
<dbReference type="InterPro" id="IPR057990">
    <property type="entry name" value="TPR_SYO1"/>
</dbReference>
<dbReference type="Gene3D" id="1.25.10.10">
    <property type="entry name" value="Leucine-rich Repeat Variant"/>
    <property type="match status" value="1"/>
</dbReference>
<evidence type="ECO:0000313" key="5">
    <source>
        <dbReference type="EMBL" id="PCH34281.1"/>
    </source>
</evidence>
<feature type="region of interest" description="Disordered" evidence="3">
    <location>
        <begin position="1"/>
        <end position="34"/>
    </location>
</feature>
<dbReference type="SUPFAM" id="SSF48371">
    <property type="entry name" value="ARM repeat"/>
    <property type="match status" value="1"/>
</dbReference>
<feature type="region of interest" description="Disordered" evidence="3">
    <location>
        <begin position="372"/>
        <end position="398"/>
    </location>
</feature>
<dbReference type="EMBL" id="KB467831">
    <property type="protein sequence ID" value="PCH34281.1"/>
    <property type="molecule type" value="Genomic_DNA"/>
</dbReference>
<dbReference type="InterPro" id="IPR052616">
    <property type="entry name" value="SYO1-like"/>
</dbReference>
<accession>A0A2H3IX28</accession>
<comment type="similarity">
    <text evidence="1">Belongs to the nuclear import and ribosome assembly adapter family.</text>
</comment>
<dbReference type="PANTHER" id="PTHR13347">
    <property type="entry name" value="HEAT REPEAT-CONTAINING PROTEIN 3"/>
    <property type="match status" value="1"/>
</dbReference>
<keyword evidence="6" id="KW-1185">Reference proteome</keyword>
<dbReference type="PROSITE" id="PS50176">
    <property type="entry name" value="ARM_REPEAT"/>
    <property type="match status" value="1"/>
</dbReference>
<name>A0A2H3IX28_WOLCO</name>
<feature type="domain" description="SYO1-like TPR repeats" evidence="4">
    <location>
        <begin position="428"/>
        <end position="681"/>
    </location>
</feature>
<dbReference type="AlphaFoldDB" id="A0A2H3IX28"/>